<accession>A0ABY9HAB0</accession>
<dbReference type="Proteomes" id="UP001237011">
    <property type="component" value="Chromosome"/>
</dbReference>
<evidence type="ECO:0000313" key="2">
    <source>
        <dbReference type="EMBL" id="WLP85186.1"/>
    </source>
</evidence>
<proteinExistence type="predicted"/>
<dbReference type="EMBL" id="CP132191">
    <property type="protein sequence ID" value="WLP85186.1"/>
    <property type="molecule type" value="Genomic_DNA"/>
</dbReference>
<evidence type="ECO:0000313" key="3">
    <source>
        <dbReference type="Proteomes" id="UP001237011"/>
    </source>
</evidence>
<dbReference type="RefSeq" id="WP_305937623.1">
    <property type="nucleotide sequence ID" value="NZ_CP132191.1"/>
</dbReference>
<name>A0ABY9HAB0_9MOLU</name>
<reference evidence="2" key="1">
    <citation type="submission" date="2023-08" db="EMBL/GenBank/DDBJ databases">
        <title>Complete genome sequence of Mycoplasma seminis 2200.</title>
        <authorList>
            <person name="Spergser J."/>
        </authorList>
    </citation>
    <scope>NUCLEOTIDE SEQUENCE [LARGE SCALE GENOMIC DNA]</scope>
    <source>
        <strain evidence="2">2200</strain>
    </source>
</reference>
<evidence type="ECO:0008006" key="4">
    <source>
        <dbReference type="Google" id="ProtNLM"/>
    </source>
</evidence>
<feature type="signal peptide" evidence="1">
    <location>
        <begin position="1"/>
        <end position="18"/>
    </location>
</feature>
<keyword evidence="1" id="KW-0732">Signal</keyword>
<gene>
    <name evidence="2" type="ORF">Q8852_02585</name>
</gene>
<evidence type="ECO:0000256" key="1">
    <source>
        <dbReference type="SAM" id="SignalP"/>
    </source>
</evidence>
<keyword evidence="3" id="KW-1185">Reference proteome</keyword>
<organism evidence="2 3">
    <name type="scientific">Mycoplasma seminis</name>
    <dbReference type="NCBI Taxonomy" id="512749"/>
    <lineage>
        <taxon>Bacteria</taxon>
        <taxon>Bacillati</taxon>
        <taxon>Mycoplasmatota</taxon>
        <taxon>Mollicutes</taxon>
        <taxon>Mycoplasmataceae</taxon>
        <taxon>Mycoplasma</taxon>
    </lineage>
</organism>
<protein>
    <recommendedName>
        <fullName evidence="4">Variable surface lipoprotein</fullName>
    </recommendedName>
</protein>
<feature type="chain" id="PRO_5047431159" description="Variable surface lipoprotein" evidence="1">
    <location>
        <begin position="19"/>
        <end position="340"/>
    </location>
</feature>
<dbReference type="PROSITE" id="PS51257">
    <property type="entry name" value="PROKAR_LIPOPROTEIN"/>
    <property type="match status" value="1"/>
</dbReference>
<sequence length="340" mass="37871">MKKFKTLLLTLGCTSAVALPIAAISCSNQEKPQKQLIVKNDKGLYVTTQDAGTESVDKLVSIFNDLSNFMLSDKKKTTISFSIVAAMNTSTNEEVLKSLPEEQLKMQTSFKELIDKITLAGSFANNKQSQNLLENIVKTITTLPADLLKISINGKNVLATIKDLLTGFKLPTSETNPVNENNIFKNAKIIDGGETTFDLNNFAKSIEKSKKDSEKLISSNLEFKQAEANKENAVLTIKQTLKVKITFDKNLTLEQFSKNLTKAINEFLDSLAPLIQQMPPMLPWGQINIDQLKALVSHYISFNNVEFNDEFSPLDEEQVNALRSLSSLFTGNDFYKLVIE</sequence>